<dbReference type="EMBL" id="CP098828">
    <property type="protein sequence ID" value="XBO73701.1"/>
    <property type="molecule type" value="Genomic_DNA"/>
</dbReference>
<organism evidence="3">
    <name type="scientific">Halomonas sp. H10-59</name>
    <dbReference type="NCBI Taxonomy" id="2950874"/>
    <lineage>
        <taxon>Bacteria</taxon>
        <taxon>Pseudomonadati</taxon>
        <taxon>Pseudomonadota</taxon>
        <taxon>Gammaproteobacteria</taxon>
        <taxon>Oceanospirillales</taxon>
        <taxon>Halomonadaceae</taxon>
        <taxon>Halomonas</taxon>
    </lineage>
</organism>
<reference evidence="3" key="1">
    <citation type="submission" date="2022-06" db="EMBL/GenBank/DDBJ databases">
        <title>A novel DMS-producing enzyme.</title>
        <authorList>
            <person name="Zhang Y."/>
        </authorList>
    </citation>
    <scope>NUCLEOTIDE SEQUENCE</scope>
    <source>
        <strain evidence="3">H10-59</strain>
    </source>
</reference>
<accession>A0AAU7KPX1</accession>
<gene>
    <name evidence="3" type="ORF">NFG57_12760</name>
</gene>
<feature type="transmembrane region" description="Helical" evidence="1">
    <location>
        <begin position="188"/>
        <end position="210"/>
    </location>
</feature>
<evidence type="ECO:0000313" key="3">
    <source>
        <dbReference type="EMBL" id="XBO73701.1"/>
    </source>
</evidence>
<name>A0AAU7KPX1_9GAMM</name>
<feature type="transmembrane region" description="Helical" evidence="1">
    <location>
        <begin position="222"/>
        <end position="242"/>
    </location>
</feature>
<feature type="transmembrane region" description="Helical" evidence="1">
    <location>
        <begin position="138"/>
        <end position="157"/>
    </location>
</feature>
<keyword evidence="1" id="KW-0812">Transmembrane</keyword>
<feature type="transmembrane region" description="Helical" evidence="1">
    <location>
        <begin position="110"/>
        <end position="132"/>
    </location>
</feature>
<dbReference type="AlphaFoldDB" id="A0AAU7KPX1"/>
<feature type="transmembrane region" description="Helical" evidence="1">
    <location>
        <begin position="32"/>
        <end position="50"/>
    </location>
</feature>
<dbReference type="InterPro" id="IPR009936">
    <property type="entry name" value="DUF1468"/>
</dbReference>
<protein>
    <submittedName>
        <fullName evidence="3">Tripartite tricarboxylate transporter TctB family protein</fullName>
    </submittedName>
</protein>
<keyword evidence="1" id="KW-1133">Transmembrane helix</keyword>
<evidence type="ECO:0000256" key="1">
    <source>
        <dbReference type="SAM" id="Phobius"/>
    </source>
</evidence>
<feature type="transmembrane region" description="Helical" evidence="1">
    <location>
        <begin position="70"/>
        <end position="89"/>
    </location>
</feature>
<keyword evidence="1" id="KW-0472">Membrane</keyword>
<feature type="transmembrane region" description="Helical" evidence="1">
    <location>
        <begin position="162"/>
        <end position="182"/>
    </location>
</feature>
<feature type="domain" description="DUF1468" evidence="2">
    <location>
        <begin position="36"/>
        <end position="176"/>
    </location>
</feature>
<sequence length="267" mass="29054">MVDSKQLPDPENQAGAAFSGNDELIQRRRRDFFTSLALLLLAFAMLAKSLTFPMTDSYGGVTNAWYVSPALFPLSIAVTLGLVSLLLLRRAILDGGARRRQSASKGRSKASFPASASCRVAVIMAFIGLYVYSFVPSVDFALASALFLFLFITPFYIEKVALIPLTLVGAVIACVLITLLSHRPTSQQYALDLVAIATLLTVATIAWWLLRHSPSECRKLRTVVLVSIAVPLVLVPIFRFFLLVPLPVEGLVIDTMQALVSHLTAQG</sequence>
<dbReference type="RefSeq" id="WP_213227268.1">
    <property type="nucleotide sequence ID" value="NZ_CP098828.1"/>
</dbReference>
<evidence type="ECO:0000259" key="2">
    <source>
        <dbReference type="Pfam" id="PF07331"/>
    </source>
</evidence>
<proteinExistence type="predicted"/>
<dbReference type="Pfam" id="PF07331">
    <property type="entry name" value="TctB"/>
    <property type="match status" value="1"/>
</dbReference>